<sequence length="206" mass="22444">MPTVTSAAYSPTPSDISSIRFTPQNIPASSSGEGQWNPYPPQSSSSDRYFLEPLGVPLKHELNHGVSTSLSRTLPSLTPQGSRGPASIAGSDICDQLIPPSSDYLNMLAASTLFHRFPLKFPPPVPALPVQGILQGPCLPVAGRGRCHSHRCRQTDWISTASFVPVLHRSWRISTVHVVPPRRCRPVWGSTRGNTAIYRRDLESAL</sequence>
<organism evidence="2 3">
    <name type="scientific">Stichopus japonicus</name>
    <name type="common">Sea cucumber</name>
    <dbReference type="NCBI Taxonomy" id="307972"/>
    <lineage>
        <taxon>Eukaryota</taxon>
        <taxon>Metazoa</taxon>
        <taxon>Echinodermata</taxon>
        <taxon>Eleutherozoa</taxon>
        <taxon>Echinozoa</taxon>
        <taxon>Holothuroidea</taxon>
        <taxon>Aspidochirotacea</taxon>
        <taxon>Aspidochirotida</taxon>
        <taxon>Stichopodidae</taxon>
        <taxon>Apostichopus</taxon>
    </lineage>
</organism>
<dbReference type="Proteomes" id="UP000230750">
    <property type="component" value="Unassembled WGS sequence"/>
</dbReference>
<name>A0A2G8JKG5_STIJA</name>
<proteinExistence type="predicted"/>
<feature type="compositionally biased region" description="Polar residues" evidence="1">
    <location>
        <begin position="1"/>
        <end position="34"/>
    </location>
</feature>
<feature type="region of interest" description="Disordered" evidence="1">
    <location>
        <begin position="1"/>
        <end position="44"/>
    </location>
</feature>
<dbReference type="AlphaFoldDB" id="A0A2G8JKG5"/>
<evidence type="ECO:0000256" key="1">
    <source>
        <dbReference type="SAM" id="MobiDB-lite"/>
    </source>
</evidence>
<dbReference type="EMBL" id="MRZV01001711">
    <property type="protein sequence ID" value="PIK36241.1"/>
    <property type="molecule type" value="Genomic_DNA"/>
</dbReference>
<evidence type="ECO:0000313" key="2">
    <source>
        <dbReference type="EMBL" id="PIK36241.1"/>
    </source>
</evidence>
<keyword evidence="3" id="KW-1185">Reference proteome</keyword>
<protein>
    <submittedName>
        <fullName evidence="2">Uncharacterized protein</fullName>
    </submittedName>
</protein>
<reference evidence="2 3" key="1">
    <citation type="journal article" date="2017" name="PLoS Biol.">
        <title>The sea cucumber genome provides insights into morphological evolution and visceral regeneration.</title>
        <authorList>
            <person name="Zhang X."/>
            <person name="Sun L."/>
            <person name="Yuan J."/>
            <person name="Sun Y."/>
            <person name="Gao Y."/>
            <person name="Zhang L."/>
            <person name="Li S."/>
            <person name="Dai H."/>
            <person name="Hamel J.F."/>
            <person name="Liu C."/>
            <person name="Yu Y."/>
            <person name="Liu S."/>
            <person name="Lin W."/>
            <person name="Guo K."/>
            <person name="Jin S."/>
            <person name="Xu P."/>
            <person name="Storey K.B."/>
            <person name="Huan P."/>
            <person name="Zhang T."/>
            <person name="Zhou Y."/>
            <person name="Zhang J."/>
            <person name="Lin C."/>
            <person name="Li X."/>
            <person name="Xing L."/>
            <person name="Huo D."/>
            <person name="Sun M."/>
            <person name="Wang L."/>
            <person name="Mercier A."/>
            <person name="Li F."/>
            <person name="Yang H."/>
            <person name="Xiang J."/>
        </authorList>
    </citation>
    <scope>NUCLEOTIDE SEQUENCE [LARGE SCALE GENOMIC DNA]</scope>
    <source>
        <strain evidence="2">Shaxun</strain>
        <tissue evidence="2">Muscle</tissue>
    </source>
</reference>
<evidence type="ECO:0000313" key="3">
    <source>
        <dbReference type="Proteomes" id="UP000230750"/>
    </source>
</evidence>
<accession>A0A2G8JKG5</accession>
<gene>
    <name evidence="2" type="ORF">BSL78_26929</name>
</gene>
<comment type="caution">
    <text evidence="2">The sequence shown here is derived from an EMBL/GenBank/DDBJ whole genome shotgun (WGS) entry which is preliminary data.</text>
</comment>